<evidence type="ECO:0000313" key="6">
    <source>
        <dbReference type="Proteomes" id="UP001319080"/>
    </source>
</evidence>
<protein>
    <submittedName>
        <fullName evidence="5">Helix-turn-helix transcriptional regulator</fullName>
    </submittedName>
</protein>
<dbReference type="Proteomes" id="UP001319080">
    <property type="component" value="Unassembled WGS sequence"/>
</dbReference>
<comment type="caution">
    <text evidence="5">The sequence shown here is derived from an EMBL/GenBank/DDBJ whole genome shotgun (WGS) entry which is preliminary data.</text>
</comment>
<dbReference type="PANTHER" id="PTHR46796:SF13">
    <property type="entry name" value="HTH-TYPE TRANSCRIPTIONAL ACTIVATOR RHAS"/>
    <property type="match status" value="1"/>
</dbReference>
<organism evidence="5 6">
    <name type="scientific">Dawidia cretensis</name>
    <dbReference type="NCBI Taxonomy" id="2782350"/>
    <lineage>
        <taxon>Bacteria</taxon>
        <taxon>Pseudomonadati</taxon>
        <taxon>Bacteroidota</taxon>
        <taxon>Cytophagia</taxon>
        <taxon>Cytophagales</taxon>
        <taxon>Chryseotaleaceae</taxon>
        <taxon>Dawidia</taxon>
    </lineage>
</organism>
<dbReference type="EMBL" id="JAHESE010000033">
    <property type="protein sequence ID" value="MBT1711416.1"/>
    <property type="molecule type" value="Genomic_DNA"/>
</dbReference>
<evidence type="ECO:0000256" key="2">
    <source>
        <dbReference type="ARBA" id="ARBA00023125"/>
    </source>
</evidence>
<evidence type="ECO:0000259" key="4">
    <source>
        <dbReference type="PROSITE" id="PS01124"/>
    </source>
</evidence>
<keyword evidence="1" id="KW-0805">Transcription regulation</keyword>
<gene>
    <name evidence="5" type="ORF">KK062_24450</name>
</gene>
<evidence type="ECO:0000256" key="3">
    <source>
        <dbReference type="ARBA" id="ARBA00023163"/>
    </source>
</evidence>
<proteinExistence type="predicted"/>
<accession>A0AAP2GS74</accession>
<dbReference type="SMART" id="SM00342">
    <property type="entry name" value="HTH_ARAC"/>
    <property type="match status" value="1"/>
</dbReference>
<feature type="domain" description="HTH araC/xylS-type" evidence="4">
    <location>
        <begin position="144"/>
        <end position="222"/>
    </location>
</feature>
<dbReference type="PANTHER" id="PTHR46796">
    <property type="entry name" value="HTH-TYPE TRANSCRIPTIONAL ACTIVATOR RHAS-RELATED"/>
    <property type="match status" value="1"/>
</dbReference>
<dbReference type="InterPro" id="IPR009057">
    <property type="entry name" value="Homeodomain-like_sf"/>
</dbReference>
<dbReference type="Gene3D" id="1.10.10.60">
    <property type="entry name" value="Homeodomain-like"/>
    <property type="match status" value="1"/>
</dbReference>
<keyword evidence="3" id="KW-0804">Transcription</keyword>
<dbReference type="GO" id="GO:0003700">
    <property type="term" value="F:DNA-binding transcription factor activity"/>
    <property type="evidence" value="ECO:0007669"/>
    <property type="project" value="InterPro"/>
</dbReference>
<evidence type="ECO:0000313" key="5">
    <source>
        <dbReference type="EMBL" id="MBT1711416.1"/>
    </source>
</evidence>
<sequence length="235" mass="27027">MLNLQVMTDRFPRIVIQCLDGKNALHSDQYHKIYPASLKGITSKPALFQMEPNYSHVAVSFFSHGVKAFFGIDGYETMDAVLDLHHFFPDDVIEQIMDASNTHTRILLLEKHFLKQLNAIKTIDCRVVNFLRLCPSVNYGRQLKEYGISERQFERKFLQSIGFTPSFYKRVVRFETALCRIHHGHYPSLAELSYTLGYSDQSHFNREFKQFSGLTPLSLITKDDVINESGSILVG</sequence>
<dbReference type="AlphaFoldDB" id="A0AAP2GS74"/>
<dbReference type="InterPro" id="IPR018060">
    <property type="entry name" value="HTH_AraC"/>
</dbReference>
<dbReference type="GO" id="GO:0043565">
    <property type="term" value="F:sequence-specific DNA binding"/>
    <property type="evidence" value="ECO:0007669"/>
    <property type="project" value="InterPro"/>
</dbReference>
<dbReference type="InterPro" id="IPR050204">
    <property type="entry name" value="AraC_XylS_family_regulators"/>
</dbReference>
<keyword evidence="2" id="KW-0238">DNA-binding</keyword>
<dbReference type="SUPFAM" id="SSF46689">
    <property type="entry name" value="Homeodomain-like"/>
    <property type="match status" value="1"/>
</dbReference>
<keyword evidence="6" id="KW-1185">Reference proteome</keyword>
<evidence type="ECO:0000256" key="1">
    <source>
        <dbReference type="ARBA" id="ARBA00023015"/>
    </source>
</evidence>
<dbReference type="Pfam" id="PF12833">
    <property type="entry name" value="HTH_18"/>
    <property type="match status" value="1"/>
</dbReference>
<reference evidence="5 6" key="1">
    <citation type="submission" date="2021-05" db="EMBL/GenBank/DDBJ databases">
        <title>A Polyphasic approach of four new species of the genus Ohtaekwangia: Ohtaekwangia histidinii sp. nov., Ohtaekwangia cretensis sp. nov., Ohtaekwangia indiensis sp. nov., Ohtaekwangia reichenbachii sp. nov. from diverse environment.</title>
        <authorList>
            <person name="Octaviana S."/>
        </authorList>
    </citation>
    <scope>NUCLEOTIDE SEQUENCE [LARGE SCALE GENOMIC DNA]</scope>
    <source>
        <strain evidence="5 6">PWU5</strain>
    </source>
</reference>
<dbReference type="PROSITE" id="PS01124">
    <property type="entry name" value="HTH_ARAC_FAMILY_2"/>
    <property type="match status" value="1"/>
</dbReference>
<name>A0AAP2GS74_9BACT</name>